<reference evidence="2" key="1">
    <citation type="submission" date="2021-02" db="EMBL/GenBank/DDBJ databases">
        <authorList>
            <person name="Nowell W R."/>
        </authorList>
    </citation>
    <scope>NUCLEOTIDE SEQUENCE</scope>
</reference>
<protein>
    <submittedName>
        <fullName evidence="2">Uncharacterized protein</fullName>
    </submittedName>
</protein>
<dbReference type="EMBL" id="CAJOAY010034290">
    <property type="protein sequence ID" value="CAF4444091.1"/>
    <property type="molecule type" value="Genomic_DNA"/>
</dbReference>
<organism evidence="2 3">
    <name type="scientific">Adineta steineri</name>
    <dbReference type="NCBI Taxonomy" id="433720"/>
    <lineage>
        <taxon>Eukaryota</taxon>
        <taxon>Metazoa</taxon>
        <taxon>Spiralia</taxon>
        <taxon>Gnathifera</taxon>
        <taxon>Rotifera</taxon>
        <taxon>Eurotatoria</taxon>
        <taxon>Bdelloidea</taxon>
        <taxon>Adinetida</taxon>
        <taxon>Adinetidae</taxon>
        <taxon>Adineta</taxon>
    </lineage>
</organism>
<feature type="non-terminal residue" evidence="2">
    <location>
        <position position="1"/>
    </location>
</feature>
<sequence length="143" mass="15571">VSGSEVGQTKQPHDDNVLKTINEDSNDSTQGMVIDEGEEQTLTNDEKPTKSIPSTTNFSTITSLVEKEISKTLNETEKRLSNNMNSSPERPINNINNNTNHNNSSTQAPPPPPPPSLPPPPPPLVTVNKPQSPGTHYQYPPHS</sequence>
<feature type="non-terminal residue" evidence="2">
    <location>
        <position position="143"/>
    </location>
</feature>
<evidence type="ECO:0000313" key="2">
    <source>
        <dbReference type="EMBL" id="CAF4444091.1"/>
    </source>
</evidence>
<accession>A0A820S2Z6</accession>
<name>A0A820S2Z6_9BILA</name>
<proteinExistence type="predicted"/>
<feature type="compositionally biased region" description="Pro residues" evidence="1">
    <location>
        <begin position="108"/>
        <end position="124"/>
    </location>
</feature>
<dbReference type="Proteomes" id="UP000663881">
    <property type="component" value="Unassembled WGS sequence"/>
</dbReference>
<dbReference type="AlphaFoldDB" id="A0A820S2Z6"/>
<gene>
    <name evidence="2" type="ORF">OKA104_LOCUS53794</name>
</gene>
<feature type="compositionally biased region" description="Basic and acidic residues" evidence="1">
    <location>
        <begin position="65"/>
        <end position="80"/>
    </location>
</feature>
<evidence type="ECO:0000256" key="1">
    <source>
        <dbReference type="SAM" id="MobiDB-lite"/>
    </source>
</evidence>
<feature type="compositionally biased region" description="Polar residues" evidence="1">
    <location>
        <begin position="1"/>
        <end position="10"/>
    </location>
</feature>
<feature type="compositionally biased region" description="Low complexity" evidence="1">
    <location>
        <begin position="92"/>
        <end position="106"/>
    </location>
</feature>
<evidence type="ECO:0000313" key="3">
    <source>
        <dbReference type="Proteomes" id="UP000663881"/>
    </source>
</evidence>
<comment type="caution">
    <text evidence="2">The sequence shown here is derived from an EMBL/GenBank/DDBJ whole genome shotgun (WGS) entry which is preliminary data.</text>
</comment>
<feature type="region of interest" description="Disordered" evidence="1">
    <location>
        <begin position="1"/>
        <end position="143"/>
    </location>
</feature>
<feature type="compositionally biased region" description="Polar residues" evidence="1">
    <location>
        <begin position="51"/>
        <end position="63"/>
    </location>
</feature>